<organism evidence="1 2">
    <name type="scientific">Salibaculum griseiflavum</name>
    <dbReference type="NCBI Taxonomy" id="1914409"/>
    <lineage>
        <taxon>Bacteria</taxon>
        <taxon>Pseudomonadati</taxon>
        <taxon>Pseudomonadota</taxon>
        <taxon>Alphaproteobacteria</taxon>
        <taxon>Rhodobacterales</taxon>
        <taxon>Roseobacteraceae</taxon>
        <taxon>Salibaculum</taxon>
    </lineage>
</organism>
<proteinExistence type="predicted"/>
<keyword evidence="2" id="KW-1185">Reference proteome</keyword>
<evidence type="ECO:0000313" key="1">
    <source>
        <dbReference type="EMBL" id="PWG18152.1"/>
    </source>
</evidence>
<dbReference type="EMBL" id="QETF01000002">
    <property type="protein sequence ID" value="PWG18152.1"/>
    <property type="molecule type" value="Genomic_DNA"/>
</dbReference>
<accession>A0A2V1PAP8</accession>
<name>A0A2V1PAP8_9RHOB</name>
<comment type="caution">
    <text evidence="1">The sequence shown here is derived from an EMBL/GenBank/DDBJ whole genome shotgun (WGS) entry which is preliminary data.</text>
</comment>
<dbReference type="Proteomes" id="UP000245293">
    <property type="component" value="Unassembled WGS sequence"/>
</dbReference>
<protein>
    <submittedName>
        <fullName evidence="1">Uncharacterized protein</fullName>
    </submittedName>
</protein>
<dbReference type="OrthoDB" id="7889199at2"/>
<dbReference type="RefSeq" id="WP_146193216.1">
    <property type="nucleotide sequence ID" value="NZ_QETF01000002.1"/>
</dbReference>
<evidence type="ECO:0000313" key="2">
    <source>
        <dbReference type="Proteomes" id="UP000245293"/>
    </source>
</evidence>
<dbReference type="AlphaFoldDB" id="A0A2V1PAP8"/>
<sequence>MSMTEMFRTRGNMGARLLEAAKGHFRASREAAEPVADERRLKRLAEHERDKELLTEVERHDVEMLNRVRSALYED</sequence>
<reference evidence="2" key="1">
    <citation type="submission" date="2018-05" db="EMBL/GenBank/DDBJ databases">
        <authorList>
            <person name="Du Z."/>
            <person name="Wang X."/>
        </authorList>
    </citation>
    <scope>NUCLEOTIDE SEQUENCE [LARGE SCALE GENOMIC DNA]</scope>
    <source>
        <strain evidence="2">WDS4C29</strain>
    </source>
</reference>
<gene>
    <name evidence="1" type="ORF">DFK10_02550</name>
</gene>